<reference evidence="2" key="1">
    <citation type="submission" date="2023-07" db="EMBL/GenBank/DDBJ databases">
        <title>30 novel species of actinomycetes from the DSMZ collection.</title>
        <authorList>
            <person name="Nouioui I."/>
        </authorList>
    </citation>
    <scope>NUCLEOTIDE SEQUENCE [LARGE SCALE GENOMIC DNA]</scope>
    <source>
        <strain evidence="2">DSM 44915</strain>
    </source>
</reference>
<sequence length="195" mass="20874">MTDDAPPSRWRAADYARPITLVCVAGPDDAERLYRPWLRVPWLNLDLRVLPAPEGADAGERLAADLAREVADRPYALLARGAAVATLLRAAPRLATPRPVLGFFFLATAPPAGAELPGEPWVKAMAGADDRAAPPAAVAGWHRLTSRLSLQVFEGGGEFLTERSTEVLECVHLDLGAIPSYLPGRGFADITTEAT</sequence>
<accession>A0ABU2JQU7</accession>
<organism evidence="1 2">
    <name type="scientific">Streptomyces chisholmiae</name>
    <dbReference type="NCBI Taxonomy" id="3075540"/>
    <lineage>
        <taxon>Bacteria</taxon>
        <taxon>Bacillati</taxon>
        <taxon>Actinomycetota</taxon>
        <taxon>Actinomycetes</taxon>
        <taxon>Kitasatosporales</taxon>
        <taxon>Streptomycetaceae</taxon>
        <taxon>Streptomyces</taxon>
    </lineage>
</organism>
<evidence type="ECO:0000313" key="1">
    <source>
        <dbReference type="EMBL" id="MDT0266588.1"/>
    </source>
</evidence>
<evidence type="ECO:0000313" key="2">
    <source>
        <dbReference type="Proteomes" id="UP001183410"/>
    </source>
</evidence>
<dbReference type="Proteomes" id="UP001183410">
    <property type="component" value="Unassembled WGS sequence"/>
</dbReference>
<name>A0ABU2JQU7_9ACTN</name>
<dbReference type="EMBL" id="JAVREO010000005">
    <property type="protein sequence ID" value="MDT0266588.1"/>
    <property type="molecule type" value="Genomic_DNA"/>
</dbReference>
<dbReference type="RefSeq" id="WP_311666623.1">
    <property type="nucleotide sequence ID" value="NZ_JAVREO010000005.1"/>
</dbReference>
<dbReference type="SUPFAM" id="SSF53474">
    <property type="entry name" value="alpha/beta-Hydrolases"/>
    <property type="match status" value="1"/>
</dbReference>
<comment type="caution">
    <text evidence="1">The sequence shown here is derived from an EMBL/GenBank/DDBJ whole genome shotgun (WGS) entry which is preliminary data.</text>
</comment>
<protein>
    <submittedName>
        <fullName evidence="1">Uncharacterized protein</fullName>
    </submittedName>
</protein>
<gene>
    <name evidence="1" type="ORF">RM844_09810</name>
</gene>
<dbReference type="InterPro" id="IPR029058">
    <property type="entry name" value="AB_hydrolase_fold"/>
</dbReference>
<proteinExistence type="predicted"/>
<keyword evidence="2" id="KW-1185">Reference proteome</keyword>